<gene>
    <name evidence="1" type="primary">RvY_16363-1</name>
    <name evidence="1" type="synonym">RvY_16363.1</name>
    <name evidence="1" type="ORF">RvY_16363</name>
</gene>
<evidence type="ECO:0000313" key="2">
    <source>
        <dbReference type="Proteomes" id="UP000186922"/>
    </source>
</evidence>
<accession>A0A1D1W4L0</accession>
<sequence length="90" mass="10438">MVAKPNRDWLRISGHAKTYLHEFICVESSLRGMQGVANGDYQDWLTTVGTIQDELDDLPKKTVVEWWNQIRSYWLSSDSSSTKILKTEDF</sequence>
<dbReference type="EMBL" id="BDGG01000013">
    <property type="protein sequence ID" value="GAV06354.1"/>
    <property type="molecule type" value="Genomic_DNA"/>
</dbReference>
<comment type="caution">
    <text evidence="1">The sequence shown here is derived from an EMBL/GenBank/DDBJ whole genome shotgun (WGS) entry which is preliminary data.</text>
</comment>
<name>A0A1D1W4L0_RAMVA</name>
<dbReference type="AlphaFoldDB" id="A0A1D1W4L0"/>
<dbReference type="Proteomes" id="UP000186922">
    <property type="component" value="Unassembled WGS sequence"/>
</dbReference>
<reference evidence="1 2" key="1">
    <citation type="journal article" date="2016" name="Nat. Commun.">
        <title>Extremotolerant tardigrade genome and improved radiotolerance of human cultured cells by tardigrade-unique protein.</title>
        <authorList>
            <person name="Hashimoto T."/>
            <person name="Horikawa D.D."/>
            <person name="Saito Y."/>
            <person name="Kuwahara H."/>
            <person name="Kozuka-Hata H."/>
            <person name="Shin-I T."/>
            <person name="Minakuchi Y."/>
            <person name="Ohishi K."/>
            <person name="Motoyama A."/>
            <person name="Aizu T."/>
            <person name="Enomoto A."/>
            <person name="Kondo K."/>
            <person name="Tanaka S."/>
            <person name="Hara Y."/>
            <person name="Koshikawa S."/>
            <person name="Sagara H."/>
            <person name="Miura T."/>
            <person name="Yokobori S."/>
            <person name="Miyagawa K."/>
            <person name="Suzuki Y."/>
            <person name="Kubo T."/>
            <person name="Oyama M."/>
            <person name="Kohara Y."/>
            <person name="Fujiyama A."/>
            <person name="Arakawa K."/>
            <person name="Katayama T."/>
            <person name="Toyoda A."/>
            <person name="Kunieda T."/>
        </authorList>
    </citation>
    <scope>NUCLEOTIDE SEQUENCE [LARGE SCALE GENOMIC DNA]</scope>
    <source>
        <strain evidence="1 2">YOKOZUNA-1</strain>
    </source>
</reference>
<organism evidence="1 2">
    <name type="scientific">Ramazzottius varieornatus</name>
    <name type="common">Water bear</name>
    <name type="synonym">Tardigrade</name>
    <dbReference type="NCBI Taxonomy" id="947166"/>
    <lineage>
        <taxon>Eukaryota</taxon>
        <taxon>Metazoa</taxon>
        <taxon>Ecdysozoa</taxon>
        <taxon>Tardigrada</taxon>
        <taxon>Eutardigrada</taxon>
        <taxon>Parachela</taxon>
        <taxon>Hypsibioidea</taxon>
        <taxon>Ramazzottiidae</taxon>
        <taxon>Ramazzottius</taxon>
    </lineage>
</organism>
<keyword evidence="2" id="KW-1185">Reference proteome</keyword>
<proteinExistence type="predicted"/>
<evidence type="ECO:0000313" key="1">
    <source>
        <dbReference type="EMBL" id="GAV06354.1"/>
    </source>
</evidence>
<protein>
    <submittedName>
        <fullName evidence="1">Uncharacterized protein</fullName>
    </submittedName>
</protein>